<keyword evidence="1" id="KW-0472">Membrane</keyword>
<keyword evidence="1" id="KW-1133">Transmembrane helix</keyword>
<feature type="transmembrane region" description="Helical" evidence="1">
    <location>
        <begin position="12"/>
        <end position="34"/>
    </location>
</feature>
<gene>
    <name evidence="3" type="ORF">MNBD_DELTA01-1338</name>
</gene>
<dbReference type="PANTHER" id="PTHR33371:SF4">
    <property type="entry name" value="INTERMEMBRANE PHOSPHOLIPID TRANSPORT SYSTEM BINDING PROTEIN MLAD"/>
    <property type="match status" value="1"/>
</dbReference>
<evidence type="ECO:0000259" key="2">
    <source>
        <dbReference type="Pfam" id="PF02470"/>
    </source>
</evidence>
<evidence type="ECO:0000256" key="1">
    <source>
        <dbReference type="SAM" id="Phobius"/>
    </source>
</evidence>
<name>A0A3B0QRH2_9ZZZZ</name>
<dbReference type="AlphaFoldDB" id="A0A3B0QRH2"/>
<dbReference type="SUPFAM" id="SSF58104">
    <property type="entry name" value="Methyl-accepting chemotaxis protein (MCP) signaling domain"/>
    <property type="match status" value="1"/>
</dbReference>
<dbReference type="InterPro" id="IPR003399">
    <property type="entry name" value="Mce/MlaD"/>
</dbReference>
<proteinExistence type="predicted"/>
<reference evidence="3" key="1">
    <citation type="submission" date="2018-06" db="EMBL/GenBank/DDBJ databases">
        <authorList>
            <person name="Zhirakovskaya E."/>
        </authorList>
    </citation>
    <scope>NUCLEOTIDE SEQUENCE</scope>
</reference>
<dbReference type="GO" id="GO:0005548">
    <property type="term" value="F:phospholipid transporter activity"/>
    <property type="evidence" value="ECO:0007669"/>
    <property type="project" value="TreeGrafter"/>
</dbReference>
<protein>
    <recommendedName>
        <fullName evidence="2">Mce/MlaD domain-containing protein</fullName>
    </recommendedName>
</protein>
<accession>A0A3B0QRH2</accession>
<dbReference type="Pfam" id="PF02470">
    <property type="entry name" value="MlaD"/>
    <property type="match status" value="1"/>
</dbReference>
<keyword evidence="1" id="KW-0812">Transmembrane</keyword>
<dbReference type="PANTHER" id="PTHR33371">
    <property type="entry name" value="INTERMEMBRANE PHOSPHOLIPID TRANSPORT SYSTEM BINDING PROTEIN MLAD-RELATED"/>
    <property type="match status" value="1"/>
</dbReference>
<organism evidence="3">
    <name type="scientific">hydrothermal vent metagenome</name>
    <dbReference type="NCBI Taxonomy" id="652676"/>
    <lineage>
        <taxon>unclassified sequences</taxon>
        <taxon>metagenomes</taxon>
        <taxon>ecological metagenomes</taxon>
    </lineage>
</organism>
<dbReference type="InterPro" id="IPR052336">
    <property type="entry name" value="MlaD_Phospholipid_Transporter"/>
</dbReference>
<dbReference type="GO" id="GO:0005543">
    <property type="term" value="F:phospholipid binding"/>
    <property type="evidence" value="ECO:0007669"/>
    <property type="project" value="TreeGrafter"/>
</dbReference>
<dbReference type="EMBL" id="UOEA01000064">
    <property type="protein sequence ID" value="VAV84304.1"/>
    <property type="molecule type" value="Genomic_DNA"/>
</dbReference>
<feature type="domain" description="Mce/MlaD" evidence="2">
    <location>
        <begin position="38"/>
        <end position="112"/>
    </location>
</feature>
<evidence type="ECO:0000313" key="3">
    <source>
        <dbReference type="EMBL" id="VAV84304.1"/>
    </source>
</evidence>
<dbReference type="Gene3D" id="1.10.287.950">
    <property type="entry name" value="Methyl-accepting chemotaxis protein"/>
    <property type="match status" value="1"/>
</dbReference>
<sequence length="473" mass="51628">MIKLTSETKVGLFVIVGIALLVIMSLKLGGVDIASDEGYELRMRLDNAIGLDPGAAITIAGVEVGNVQTIALDGSKALITIKVRSGVEVMQNYTVALKTSGLLGEKYLALIPSIKPAPLLRDGDEIKSIAAYSDMDRLITALSDVAVDIKKVTGALGDVLGGEDNQASLGSIIKNLQDITGSVNSIVSENDVRFTTVMKNMESFSASLRDITEMLAANKGNFNATMTNVREAMETLNKIAPNVDSTASSISKIAQRIERGEGTIGKLLNDEETHRNINKTLTGINTFIDKAGRFRTFVSYRSEFLFDESDTKNYVSLRLQPKPDKYYLIEIIDDPRGHRTTSKKTKVVNGQTTTANVTTTDDDVTFSAQVAKRLGNLTLRGGMIESTGGVGLDYHMFKDRLKFTFEAFDFDTDRETHLKGGLTLAIHKYFFLTAGYDDFISDSGLESAYAGIGFQFEDEDLKFLFSAMPSLNF</sequence>